<dbReference type="EMBL" id="JBHTMP010000080">
    <property type="protein sequence ID" value="MFD1325485.1"/>
    <property type="molecule type" value="Genomic_DNA"/>
</dbReference>
<organism evidence="1 2">
    <name type="scientific">Micromonospora sonneratiae</name>
    <dbReference type="NCBI Taxonomy" id="1184706"/>
    <lineage>
        <taxon>Bacteria</taxon>
        <taxon>Bacillati</taxon>
        <taxon>Actinomycetota</taxon>
        <taxon>Actinomycetes</taxon>
        <taxon>Micromonosporales</taxon>
        <taxon>Micromonosporaceae</taxon>
        <taxon>Micromonospora</taxon>
    </lineage>
</organism>
<dbReference type="Proteomes" id="UP001597260">
    <property type="component" value="Unassembled WGS sequence"/>
</dbReference>
<comment type="caution">
    <text evidence="1">The sequence shown here is derived from an EMBL/GenBank/DDBJ whole genome shotgun (WGS) entry which is preliminary data.</text>
</comment>
<evidence type="ECO:0000313" key="2">
    <source>
        <dbReference type="Proteomes" id="UP001597260"/>
    </source>
</evidence>
<name>A0ABW3YQ31_9ACTN</name>
<protein>
    <submittedName>
        <fullName evidence="1">Uncharacterized protein</fullName>
    </submittedName>
</protein>
<proteinExistence type="predicted"/>
<evidence type="ECO:0000313" key="1">
    <source>
        <dbReference type="EMBL" id="MFD1325485.1"/>
    </source>
</evidence>
<gene>
    <name evidence="1" type="ORF">ACFQ4H_30815</name>
</gene>
<dbReference type="PROSITE" id="PS51257">
    <property type="entry name" value="PROKAR_LIPOPROTEIN"/>
    <property type="match status" value="1"/>
</dbReference>
<reference evidence="2" key="1">
    <citation type="journal article" date="2019" name="Int. J. Syst. Evol. Microbiol.">
        <title>The Global Catalogue of Microorganisms (GCM) 10K type strain sequencing project: providing services to taxonomists for standard genome sequencing and annotation.</title>
        <authorList>
            <consortium name="The Broad Institute Genomics Platform"/>
            <consortium name="The Broad Institute Genome Sequencing Center for Infectious Disease"/>
            <person name="Wu L."/>
            <person name="Ma J."/>
        </authorList>
    </citation>
    <scope>NUCLEOTIDE SEQUENCE [LARGE SCALE GENOMIC DNA]</scope>
    <source>
        <strain evidence="2">JCM 31037</strain>
    </source>
</reference>
<accession>A0ABW3YQ31</accession>
<keyword evidence="2" id="KW-1185">Reference proteome</keyword>
<sequence length="112" mass="11705">MVDPPARPYLTASASASCSGWGEWSVRLSAQLHNMSVAYDPHGSLLVDDGTITGWPISGDGSSSYSGTVPMSYSGDTLSRPSTEWSVTVYPNSDMSGTPIRVSGTISRPSGC</sequence>